<organism evidence="1 2">
    <name type="scientific">Clonorchis sinensis</name>
    <name type="common">Chinese liver fluke</name>
    <dbReference type="NCBI Taxonomy" id="79923"/>
    <lineage>
        <taxon>Eukaryota</taxon>
        <taxon>Metazoa</taxon>
        <taxon>Spiralia</taxon>
        <taxon>Lophotrochozoa</taxon>
        <taxon>Platyhelminthes</taxon>
        <taxon>Trematoda</taxon>
        <taxon>Digenea</taxon>
        <taxon>Opisthorchiida</taxon>
        <taxon>Opisthorchiata</taxon>
        <taxon>Opisthorchiidae</taxon>
        <taxon>Clonorchis</taxon>
    </lineage>
</organism>
<reference key="2">
    <citation type="submission" date="2011-10" db="EMBL/GenBank/DDBJ databases">
        <title>The genome and transcriptome sequence of Clonorchis sinensis provide insights into the carcinogenic liver fluke.</title>
        <authorList>
            <person name="Wang X."/>
            <person name="Huang Y."/>
            <person name="Chen W."/>
            <person name="Liu H."/>
            <person name="Guo L."/>
            <person name="Chen Y."/>
            <person name="Luo F."/>
            <person name="Zhou W."/>
            <person name="Sun J."/>
            <person name="Mao Q."/>
            <person name="Liang P."/>
            <person name="Zhou C."/>
            <person name="Tian Y."/>
            <person name="Men J."/>
            <person name="Lv X."/>
            <person name="Huang L."/>
            <person name="Zhou J."/>
            <person name="Hu Y."/>
            <person name="Li R."/>
            <person name="Zhang F."/>
            <person name="Lei H."/>
            <person name="Li X."/>
            <person name="Hu X."/>
            <person name="Liang C."/>
            <person name="Xu J."/>
            <person name="Wu Z."/>
            <person name="Yu X."/>
        </authorList>
    </citation>
    <scope>NUCLEOTIDE SEQUENCE</scope>
    <source>
        <strain>Henan</strain>
    </source>
</reference>
<evidence type="ECO:0000313" key="2">
    <source>
        <dbReference type="Proteomes" id="UP000008909"/>
    </source>
</evidence>
<keyword evidence="2" id="KW-1185">Reference proteome</keyword>
<sequence length="294" mass="33364">MESQLKNAVPSGTRLDSDHAMECAHLTVRFPSDPRKSTRGVSIHLLRNTTIAQQYLSELAQKRSTADQYCTGGETPVTHLVKPIGAIWNAEEVSTEWGMSTVIRISKKGTRMLCENRRGFILVVVASKNALRSYPANRPYPLVTYVLQETTLLIGRAMQDALDNELHNKLMEQENNSDILLLFNSISMVGFFQGLLTMLVNIEIQLLPRTVKRKHDLSLRDSHINLICHTTIRPNTASKIHKTLHNFECLSLNYFATKTHVKRTEPLDLTDGWRIINRVLESGMKACEREKGRE</sequence>
<protein>
    <submittedName>
        <fullName evidence="1">Uncharacterized protein</fullName>
    </submittedName>
</protein>
<accession>G7YQ14</accession>
<dbReference type="EMBL" id="DF143956">
    <property type="protein sequence ID" value="GAA55045.1"/>
    <property type="molecule type" value="Genomic_DNA"/>
</dbReference>
<reference evidence="1" key="1">
    <citation type="journal article" date="2011" name="Genome Biol.">
        <title>The draft genome of the carcinogenic human liver fluke Clonorchis sinensis.</title>
        <authorList>
            <person name="Wang X."/>
            <person name="Chen W."/>
            <person name="Huang Y."/>
            <person name="Sun J."/>
            <person name="Men J."/>
            <person name="Liu H."/>
            <person name="Luo F."/>
            <person name="Guo L."/>
            <person name="Lv X."/>
            <person name="Deng C."/>
            <person name="Zhou C."/>
            <person name="Fan Y."/>
            <person name="Li X."/>
            <person name="Huang L."/>
            <person name="Hu Y."/>
            <person name="Liang C."/>
            <person name="Hu X."/>
            <person name="Xu J."/>
            <person name="Yu X."/>
        </authorList>
    </citation>
    <scope>NUCLEOTIDE SEQUENCE [LARGE SCALE GENOMIC DNA]</scope>
    <source>
        <strain evidence="1">Henan</strain>
    </source>
</reference>
<dbReference type="Proteomes" id="UP000008909">
    <property type="component" value="Unassembled WGS sequence"/>
</dbReference>
<feature type="non-terminal residue" evidence="1">
    <location>
        <position position="294"/>
    </location>
</feature>
<gene>
    <name evidence="1" type="ORF">CLF_106561</name>
</gene>
<evidence type="ECO:0000313" key="1">
    <source>
        <dbReference type="EMBL" id="GAA55045.1"/>
    </source>
</evidence>
<proteinExistence type="predicted"/>
<name>G7YQ14_CLOSI</name>
<dbReference type="AlphaFoldDB" id="G7YQ14"/>